<dbReference type="OrthoDB" id="2245989at2759"/>
<keyword evidence="3" id="KW-1185">Reference proteome</keyword>
<proteinExistence type="predicted"/>
<dbReference type="STRING" id="1442369.A0A0D2IWX7"/>
<dbReference type="InterPro" id="IPR021833">
    <property type="entry name" value="DUF3425"/>
</dbReference>
<feature type="compositionally biased region" description="Basic and acidic residues" evidence="1">
    <location>
        <begin position="1"/>
        <end position="11"/>
    </location>
</feature>
<accession>A0A0D2IWX7</accession>
<dbReference type="HOGENOM" id="CLU_033726_1_0_1"/>
<organism evidence="2 3">
    <name type="scientific">Rhinocladiella mackenziei CBS 650.93</name>
    <dbReference type="NCBI Taxonomy" id="1442369"/>
    <lineage>
        <taxon>Eukaryota</taxon>
        <taxon>Fungi</taxon>
        <taxon>Dikarya</taxon>
        <taxon>Ascomycota</taxon>
        <taxon>Pezizomycotina</taxon>
        <taxon>Eurotiomycetes</taxon>
        <taxon>Chaetothyriomycetidae</taxon>
        <taxon>Chaetothyriales</taxon>
        <taxon>Herpotrichiellaceae</taxon>
        <taxon>Rhinocladiella</taxon>
    </lineage>
</organism>
<feature type="region of interest" description="Disordered" evidence="1">
    <location>
        <begin position="1"/>
        <end position="63"/>
    </location>
</feature>
<name>A0A0D2IWX7_9EURO</name>
<protein>
    <recommendedName>
        <fullName evidence="4">BZIP domain-containing protein</fullName>
    </recommendedName>
</protein>
<dbReference type="GeneID" id="25290606"/>
<dbReference type="RefSeq" id="XP_013275017.1">
    <property type="nucleotide sequence ID" value="XM_013419563.1"/>
</dbReference>
<evidence type="ECO:0000313" key="2">
    <source>
        <dbReference type="EMBL" id="KIX07881.1"/>
    </source>
</evidence>
<evidence type="ECO:0000256" key="1">
    <source>
        <dbReference type="SAM" id="MobiDB-lite"/>
    </source>
</evidence>
<dbReference type="PANTHER" id="PTHR38116">
    <property type="entry name" value="CHROMOSOME 7, WHOLE GENOME SHOTGUN SEQUENCE"/>
    <property type="match status" value="1"/>
</dbReference>
<dbReference type="Proteomes" id="UP000053617">
    <property type="component" value="Unassembled WGS sequence"/>
</dbReference>
<sequence length="243" mass="27177">MEPSKPQENKVDSWYGVLDPRKRKQIQDRLAQRARRKRLSEAGKFSGQSRRGSGEKFSTLPNNAIMGGNVIADPSGMIVANANTPFPVACSSSGSSSETNASGTLVLSSAPSLNPPPPCDHRYLPDLKMTAIEALWVNGSILGIPCSDAGFDKSSPQPSTIPHTLCPTPLQLAVPHYIWIDRWPFPRMRDNMIILSSVIDAKELFYDFFTMQSFIVKKEEDPWNPEAWEISHEFNTKWGYLFY</sequence>
<evidence type="ECO:0008006" key="4">
    <source>
        <dbReference type="Google" id="ProtNLM"/>
    </source>
</evidence>
<evidence type="ECO:0000313" key="3">
    <source>
        <dbReference type="Proteomes" id="UP000053617"/>
    </source>
</evidence>
<dbReference type="Pfam" id="PF11905">
    <property type="entry name" value="DUF3425"/>
    <property type="match status" value="1"/>
</dbReference>
<dbReference type="AlphaFoldDB" id="A0A0D2IWX7"/>
<dbReference type="EMBL" id="KN847476">
    <property type="protein sequence ID" value="KIX07881.1"/>
    <property type="molecule type" value="Genomic_DNA"/>
</dbReference>
<gene>
    <name evidence="2" type="ORF">Z518_02535</name>
</gene>
<reference evidence="2 3" key="1">
    <citation type="submission" date="2015-01" db="EMBL/GenBank/DDBJ databases">
        <title>The Genome Sequence of Rhinocladiella mackenzie CBS 650.93.</title>
        <authorList>
            <consortium name="The Broad Institute Genomics Platform"/>
            <person name="Cuomo C."/>
            <person name="de Hoog S."/>
            <person name="Gorbushina A."/>
            <person name="Stielow B."/>
            <person name="Teixiera M."/>
            <person name="Abouelleil A."/>
            <person name="Chapman S.B."/>
            <person name="Priest M."/>
            <person name="Young S.K."/>
            <person name="Wortman J."/>
            <person name="Nusbaum C."/>
            <person name="Birren B."/>
        </authorList>
    </citation>
    <scope>NUCLEOTIDE SEQUENCE [LARGE SCALE GENOMIC DNA]</scope>
    <source>
        <strain evidence="2 3">CBS 650.93</strain>
    </source>
</reference>
<dbReference type="PANTHER" id="PTHR38116:SF9">
    <property type="entry name" value="BZIP DOMAIN-CONTAINING PROTEIN"/>
    <property type="match status" value="1"/>
</dbReference>
<dbReference type="VEuPathDB" id="FungiDB:Z518_02535"/>